<name>A0ABQ4TSH2_9HYPH</name>
<comment type="caution">
    <text evidence="1">The sequence shown here is derived from an EMBL/GenBank/DDBJ whole genome shotgun (WGS) entry which is preliminary data.</text>
</comment>
<proteinExistence type="predicted"/>
<gene>
    <name evidence="1" type="ORF">MPOCJGCO_0213</name>
</gene>
<evidence type="ECO:0000313" key="2">
    <source>
        <dbReference type="Proteomes" id="UP001055057"/>
    </source>
</evidence>
<protein>
    <recommendedName>
        <fullName evidence="3">Pilus assembly protein</fullName>
    </recommendedName>
</protein>
<reference evidence="1" key="1">
    <citation type="journal article" date="2021" name="Front. Microbiol.">
        <title>Comprehensive Comparative Genomics and Phenotyping of Methylobacterium Species.</title>
        <authorList>
            <person name="Alessa O."/>
            <person name="Ogura Y."/>
            <person name="Fujitani Y."/>
            <person name="Takami H."/>
            <person name="Hayashi T."/>
            <person name="Sahin N."/>
            <person name="Tani A."/>
        </authorList>
    </citation>
    <scope>NUCLEOTIDE SEQUENCE</scope>
    <source>
        <strain evidence="1">DSM 23632</strain>
    </source>
</reference>
<keyword evidence="2" id="KW-1185">Reference proteome</keyword>
<evidence type="ECO:0008006" key="3">
    <source>
        <dbReference type="Google" id="ProtNLM"/>
    </source>
</evidence>
<dbReference type="EMBL" id="BPRB01000011">
    <property type="protein sequence ID" value="GJE58135.1"/>
    <property type="molecule type" value="Genomic_DNA"/>
</dbReference>
<sequence length="161" mass="17518">MLALPFLGLLCVVVEAALLVFAQQTLDVALARATRALRTGDFQGNADGSDPASRLRKVMCGGTVVFFRCEALRLDMTRATTFKAAQVALPYDSQKKTWAAGFGTRFDCPQGDDIIALRAAVVVPRLFAFLDFTNRSMGPGAQLMFATAIFRAEPYVEKTCQ</sequence>
<organism evidence="1 2">
    <name type="scientific">Methylobacterium trifolii</name>
    <dbReference type="NCBI Taxonomy" id="1003092"/>
    <lineage>
        <taxon>Bacteria</taxon>
        <taxon>Pseudomonadati</taxon>
        <taxon>Pseudomonadota</taxon>
        <taxon>Alphaproteobacteria</taxon>
        <taxon>Hyphomicrobiales</taxon>
        <taxon>Methylobacteriaceae</taxon>
        <taxon>Methylobacterium</taxon>
    </lineage>
</organism>
<dbReference type="Proteomes" id="UP001055057">
    <property type="component" value="Unassembled WGS sequence"/>
</dbReference>
<reference evidence="1" key="2">
    <citation type="submission" date="2021-08" db="EMBL/GenBank/DDBJ databases">
        <authorList>
            <person name="Tani A."/>
            <person name="Ola A."/>
            <person name="Ogura Y."/>
            <person name="Katsura K."/>
            <person name="Hayashi T."/>
        </authorList>
    </citation>
    <scope>NUCLEOTIDE SEQUENCE</scope>
    <source>
        <strain evidence="1">DSM 23632</strain>
    </source>
</reference>
<accession>A0ABQ4TSH2</accession>
<evidence type="ECO:0000313" key="1">
    <source>
        <dbReference type="EMBL" id="GJE58135.1"/>
    </source>
</evidence>